<dbReference type="AlphaFoldDB" id="A0A518K5K7"/>
<dbReference type="EMBL" id="CP036349">
    <property type="protein sequence ID" value="QDV73082.1"/>
    <property type="molecule type" value="Genomic_DNA"/>
</dbReference>
<proteinExistence type="predicted"/>
<dbReference type="RefSeq" id="WP_145109456.1">
    <property type="nucleotide sequence ID" value="NZ_CP036349.1"/>
</dbReference>
<dbReference type="GO" id="GO:0004803">
    <property type="term" value="F:transposase activity"/>
    <property type="evidence" value="ECO:0007669"/>
    <property type="project" value="InterPro"/>
</dbReference>
<reference evidence="2 3" key="1">
    <citation type="submission" date="2019-02" db="EMBL/GenBank/DDBJ databases">
        <title>Deep-cultivation of Planctomycetes and their phenomic and genomic characterization uncovers novel biology.</title>
        <authorList>
            <person name="Wiegand S."/>
            <person name="Jogler M."/>
            <person name="Boedeker C."/>
            <person name="Pinto D."/>
            <person name="Vollmers J."/>
            <person name="Rivas-Marin E."/>
            <person name="Kohn T."/>
            <person name="Peeters S.H."/>
            <person name="Heuer A."/>
            <person name="Rast P."/>
            <person name="Oberbeckmann S."/>
            <person name="Bunk B."/>
            <person name="Jeske O."/>
            <person name="Meyerdierks A."/>
            <person name="Storesund J.E."/>
            <person name="Kallscheuer N."/>
            <person name="Luecker S."/>
            <person name="Lage O.M."/>
            <person name="Pohl T."/>
            <person name="Merkel B.J."/>
            <person name="Hornburger P."/>
            <person name="Mueller R.-W."/>
            <person name="Bruemmer F."/>
            <person name="Labrenz M."/>
            <person name="Spormann A.M."/>
            <person name="Op den Camp H."/>
            <person name="Overmann J."/>
            <person name="Amann R."/>
            <person name="Jetten M.S.M."/>
            <person name="Mascher T."/>
            <person name="Medema M.H."/>
            <person name="Devos D.P."/>
            <person name="Kaster A.-K."/>
            <person name="Ovreas L."/>
            <person name="Rohde M."/>
            <person name="Galperin M.Y."/>
            <person name="Jogler C."/>
        </authorList>
    </citation>
    <scope>NUCLEOTIDE SEQUENCE [LARGE SCALE GENOMIC DNA]</scope>
    <source>
        <strain evidence="2 3">Spa11</strain>
    </source>
</reference>
<name>A0A518K5K7_9BACT</name>
<dbReference type="NCBIfam" id="NF033573">
    <property type="entry name" value="transpos_IS200"/>
    <property type="match status" value="1"/>
</dbReference>
<dbReference type="Pfam" id="PF01797">
    <property type="entry name" value="Y1_Tnp"/>
    <property type="match status" value="1"/>
</dbReference>
<dbReference type="Proteomes" id="UP000316426">
    <property type="component" value="Chromosome"/>
</dbReference>
<dbReference type="PANTHER" id="PTHR33360:SF2">
    <property type="entry name" value="TRANSPOSASE FOR INSERTION SEQUENCE ELEMENT IS200"/>
    <property type="match status" value="1"/>
</dbReference>
<evidence type="ECO:0000259" key="1">
    <source>
        <dbReference type="SMART" id="SM01321"/>
    </source>
</evidence>
<sequence length="149" mass="17079">MPSTFSSLSYHLVFSTKLRQPLLTVEIRPRVYEYIGGLIRAEGGSLTQIGGVEDHVHLLLKLKPTHTVADFVRVLKANSSKWINDEGRLDGRFAWQEGYSVFTVSQSQVETVRQYLQRQEAHHATRSLADELQQLCERHDVDFDPRSLE</sequence>
<dbReference type="InterPro" id="IPR002686">
    <property type="entry name" value="Transposase_17"/>
</dbReference>
<evidence type="ECO:0000313" key="3">
    <source>
        <dbReference type="Proteomes" id="UP000316426"/>
    </source>
</evidence>
<dbReference type="Gene3D" id="3.30.70.1290">
    <property type="entry name" value="Transposase IS200-like"/>
    <property type="match status" value="1"/>
</dbReference>
<dbReference type="KEGG" id="bmei:Spa11_12710"/>
<organism evidence="2 3">
    <name type="scientific">Botrimarina mediterranea</name>
    <dbReference type="NCBI Taxonomy" id="2528022"/>
    <lineage>
        <taxon>Bacteria</taxon>
        <taxon>Pseudomonadati</taxon>
        <taxon>Planctomycetota</taxon>
        <taxon>Planctomycetia</taxon>
        <taxon>Pirellulales</taxon>
        <taxon>Lacipirellulaceae</taxon>
        <taxon>Botrimarina</taxon>
    </lineage>
</organism>
<protein>
    <submittedName>
        <fullName evidence="2">Transposase IS200 like protein</fullName>
    </submittedName>
</protein>
<dbReference type="InterPro" id="IPR036515">
    <property type="entry name" value="Transposase_17_sf"/>
</dbReference>
<dbReference type="GO" id="GO:0003677">
    <property type="term" value="F:DNA binding"/>
    <property type="evidence" value="ECO:0007669"/>
    <property type="project" value="InterPro"/>
</dbReference>
<gene>
    <name evidence="2" type="ORF">Spa11_12710</name>
</gene>
<evidence type="ECO:0000313" key="2">
    <source>
        <dbReference type="EMBL" id="QDV73082.1"/>
    </source>
</evidence>
<dbReference type="GO" id="GO:0006313">
    <property type="term" value="P:DNA transposition"/>
    <property type="evidence" value="ECO:0007669"/>
    <property type="project" value="InterPro"/>
</dbReference>
<dbReference type="PANTHER" id="PTHR33360">
    <property type="entry name" value="TRANSPOSASE FOR INSERTION SEQUENCE ELEMENT IS200"/>
    <property type="match status" value="1"/>
</dbReference>
<keyword evidence="3" id="KW-1185">Reference proteome</keyword>
<feature type="domain" description="Transposase IS200-like" evidence="1">
    <location>
        <begin position="5"/>
        <end position="119"/>
    </location>
</feature>
<dbReference type="SUPFAM" id="SSF143422">
    <property type="entry name" value="Transposase IS200-like"/>
    <property type="match status" value="1"/>
</dbReference>
<accession>A0A518K5K7</accession>
<dbReference type="SMART" id="SM01321">
    <property type="entry name" value="Y1_Tnp"/>
    <property type="match status" value="1"/>
</dbReference>